<dbReference type="SUPFAM" id="SSF52540">
    <property type="entry name" value="P-loop containing nucleoside triphosphate hydrolases"/>
    <property type="match status" value="1"/>
</dbReference>
<dbReference type="InterPro" id="IPR017871">
    <property type="entry name" value="ABC_transporter-like_CS"/>
</dbReference>
<dbReference type="InterPro" id="IPR003439">
    <property type="entry name" value="ABC_transporter-like_ATP-bd"/>
</dbReference>
<dbReference type="SMART" id="SM00382">
    <property type="entry name" value="AAA"/>
    <property type="match status" value="1"/>
</dbReference>
<dbReference type="CDD" id="cd07346">
    <property type="entry name" value="ABC_6TM_exporters"/>
    <property type="match status" value="1"/>
</dbReference>
<keyword evidence="7 8" id="KW-0472">Membrane</keyword>
<dbReference type="AlphaFoldDB" id="A0A7I9VPF2"/>
<dbReference type="Gene3D" id="1.20.1560.10">
    <property type="entry name" value="ABC transporter type 1, transmembrane domain"/>
    <property type="match status" value="1"/>
</dbReference>
<dbReference type="InterPro" id="IPR036640">
    <property type="entry name" value="ABC1_TM_sf"/>
</dbReference>
<proteinExistence type="predicted"/>
<evidence type="ECO:0000256" key="3">
    <source>
        <dbReference type="ARBA" id="ARBA00022692"/>
    </source>
</evidence>
<feature type="domain" description="ABC transporter" evidence="9">
    <location>
        <begin position="346"/>
        <end position="580"/>
    </location>
</feature>
<comment type="subcellular location">
    <subcellularLocation>
        <location evidence="1">Cell membrane</location>
        <topology evidence="1">Multi-pass membrane protein</topology>
    </subcellularLocation>
</comment>
<keyword evidence="5" id="KW-0067">ATP-binding</keyword>
<evidence type="ECO:0000256" key="8">
    <source>
        <dbReference type="SAM" id="Phobius"/>
    </source>
</evidence>
<dbReference type="InterPro" id="IPR039421">
    <property type="entry name" value="Type_1_exporter"/>
</dbReference>
<feature type="transmembrane region" description="Helical" evidence="8">
    <location>
        <begin position="144"/>
        <end position="163"/>
    </location>
</feature>
<evidence type="ECO:0000256" key="6">
    <source>
        <dbReference type="ARBA" id="ARBA00022989"/>
    </source>
</evidence>
<protein>
    <submittedName>
        <fullName evidence="11">ABC transporter permease</fullName>
    </submittedName>
</protein>
<dbReference type="FunFam" id="3.40.50.300:FF:000287">
    <property type="entry name" value="Multidrug ABC transporter ATP-binding protein"/>
    <property type="match status" value="1"/>
</dbReference>
<dbReference type="Gene3D" id="3.40.50.300">
    <property type="entry name" value="P-loop containing nucleotide triphosphate hydrolases"/>
    <property type="match status" value="1"/>
</dbReference>
<dbReference type="GO" id="GO:0005524">
    <property type="term" value="F:ATP binding"/>
    <property type="evidence" value="ECO:0007669"/>
    <property type="project" value="UniProtKB-KW"/>
</dbReference>
<evidence type="ECO:0000313" key="12">
    <source>
        <dbReference type="Proteomes" id="UP000503640"/>
    </source>
</evidence>
<dbReference type="GO" id="GO:0015421">
    <property type="term" value="F:ABC-type oligopeptide transporter activity"/>
    <property type="evidence" value="ECO:0007669"/>
    <property type="project" value="TreeGrafter"/>
</dbReference>
<evidence type="ECO:0000256" key="7">
    <source>
        <dbReference type="ARBA" id="ARBA00023136"/>
    </source>
</evidence>
<evidence type="ECO:0000259" key="10">
    <source>
        <dbReference type="PROSITE" id="PS50929"/>
    </source>
</evidence>
<dbReference type="RefSeq" id="WP_176066705.1">
    <property type="nucleotide sequence ID" value="NZ_BJTG01000007.1"/>
</dbReference>
<dbReference type="GO" id="GO:0005886">
    <property type="term" value="C:plasma membrane"/>
    <property type="evidence" value="ECO:0007669"/>
    <property type="project" value="UniProtKB-SubCell"/>
</dbReference>
<accession>A0A7I9VPF2</accession>
<evidence type="ECO:0000256" key="2">
    <source>
        <dbReference type="ARBA" id="ARBA00022448"/>
    </source>
</evidence>
<dbReference type="SUPFAM" id="SSF90123">
    <property type="entry name" value="ABC transporter transmembrane region"/>
    <property type="match status" value="1"/>
</dbReference>
<feature type="domain" description="ABC transmembrane type-1" evidence="10">
    <location>
        <begin position="31"/>
        <end position="312"/>
    </location>
</feature>
<keyword evidence="2" id="KW-0813">Transport</keyword>
<evidence type="ECO:0000313" key="11">
    <source>
        <dbReference type="EMBL" id="GEJ58294.1"/>
    </source>
</evidence>
<dbReference type="PROSITE" id="PS00211">
    <property type="entry name" value="ABC_TRANSPORTER_1"/>
    <property type="match status" value="1"/>
</dbReference>
<sequence length="606" mass="64951">MERLHLFAPARRPSPRRRALAFLRPHALPIAGILALALGAAGLSAAEPLVLRSVIDGLGSGARGPLVRGVLLLAGVYLAREAGGALGNWLTWRTRLQVQFAITEQCVTALHGLPVAFHRQEPVGAVMTRLDRNVQGFVNGLHEVAFNVVPSVVYLALASAILFRLDVRLAATVVLFAPLPALIAFAAAPRQTRREKALLDRWARIYSRFNEVLSGIVTVKSFAMEDAERKRFLGQVREANEVVRDGVAYDAGVGALQSAVAAAARLATLAVGGALVLRGQVTVGTLVAVLGYLGSLFAPVQGLSGVYRTLQTAKVSLDGVFSLLDTEDALADAPAASEPGPLRGEVHFEGVSFRFAGGPLLLDGIDLHVRPGERVALVGPSGAGKTTLVTLLQRFYDPIAGAVRVDGRDLRELRQRSVRRQIGAVLQDALLFNETVRENIAYGRPEATREEIEEAARLANAHDFVSRLPQGYDTVVGERGARLSAGERQRIAIARALLKRPAILILDEPTSALDAESEALVQEALDRVMAGRTTFSIAHRLSTVVNADRILVLRDGRIAEQGSHAELMARGGEYARLVLKQTRGLLAPAPERAAPRRAMNARAPAA</sequence>
<keyword evidence="12" id="KW-1185">Reference proteome</keyword>
<dbReference type="Pfam" id="PF00005">
    <property type="entry name" value="ABC_tran"/>
    <property type="match status" value="1"/>
</dbReference>
<dbReference type="PANTHER" id="PTHR43394">
    <property type="entry name" value="ATP-DEPENDENT PERMEASE MDL1, MITOCHONDRIAL"/>
    <property type="match status" value="1"/>
</dbReference>
<dbReference type="PROSITE" id="PS50929">
    <property type="entry name" value="ABC_TM1F"/>
    <property type="match status" value="1"/>
</dbReference>
<dbReference type="InterPro" id="IPR027417">
    <property type="entry name" value="P-loop_NTPase"/>
</dbReference>
<reference evidence="12" key="1">
    <citation type="journal article" date="2020" name="Appl. Environ. Microbiol.">
        <title>Diazotrophic Anaeromyxobacter Isolates from Soils.</title>
        <authorList>
            <person name="Masuda Y."/>
            <person name="Yamanaka H."/>
            <person name="Xu Z.X."/>
            <person name="Shiratori Y."/>
            <person name="Aono T."/>
            <person name="Amachi S."/>
            <person name="Senoo K."/>
            <person name="Itoh H."/>
        </authorList>
    </citation>
    <scope>NUCLEOTIDE SEQUENCE [LARGE SCALE GENOMIC DNA]</scope>
    <source>
        <strain evidence="12">R267</strain>
    </source>
</reference>
<dbReference type="PROSITE" id="PS50893">
    <property type="entry name" value="ABC_TRANSPORTER_2"/>
    <property type="match status" value="1"/>
</dbReference>
<gene>
    <name evidence="11" type="ORF">AMYX_30350</name>
</gene>
<keyword evidence="3 8" id="KW-0812">Transmembrane</keyword>
<dbReference type="InterPro" id="IPR003593">
    <property type="entry name" value="AAA+_ATPase"/>
</dbReference>
<organism evidence="11 12">
    <name type="scientific">Anaeromyxobacter diazotrophicus</name>
    <dbReference type="NCBI Taxonomy" id="2590199"/>
    <lineage>
        <taxon>Bacteria</taxon>
        <taxon>Pseudomonadati</taxon>
        <taxon>Myxococcota</taxon>
        <taxon>Myxococcia</taxon>
        <taxon>Myxococcales</taxon>
        <taxon>Cystobacterineae</taxon>
        <taxon>Anaeromyxobacteraceae</taxon>
        <taxon>Anaeromyxobacter</taxon>
    </lineage>
</organism>
<keyword evidence="6 8" id="KW-1133">Transmembrane helix</keyword>
<feature type="transmembrane region" description="Helical" evidence="8">
    <location>
        <begin position="169"/>
        <end position="188"/>
    </location>
</feature>
<evidence type="ECO:0000256" key="5">
    <source>
        <dbReference type="ARBA" id="ARBA00022840"/>
    </source>
</evidence>
<dbReference type="InterPro" id="IPR011527">
    <property type="entry name" value="ABC1_TM_dom"/>
</dbReference>
<comment type="caution">
    <text evidence="11">The sequence shown here is derived from an EMBL/GenBank/DDBJ whole genome shotgun (WGS) entry which is preliminary data.</text>
</comment>
<keyword evidence="4" id="KW-0547">Nucleotide-binding</keyword>
<dbReference type="Proteomes" id="UP000503640">
    <property type="component" value="Unassembled WGS sequence"/>
</dbReference>
<dbReference type="EMBL" id="BJTG01000007">
    <property type="protein sequence ID" value="GEJ58294.1"/>
    <property type="molecule type" value="Genomic_DNA"/>
</dbReference>
<evidence type="ECO:0000259" key="9">
    <source>
        <dbReference type="PROSITE" id="PS50893"/>
    </source>
</evidence>
<evidence type="ECO:0000256" key="4">
    <source>
        <dbReference type="ARBA" id="ARBA00022741"/>
    </source>
</evidence>
<name>A0A7I9VPF2_9BACT</name>
<dbReference type="Pfam" id="PF00664">
    <property type="entry name" value="ABC_membrane"/>
    <property type="match status" value="1"/>
</dbReference>
<dbReference type="PANTHER" id="PTHR43394:SF1">
    <property type="entry name" value="ATP-BINDING CASSETTE SUB-FAMILY B MEMBER 10, MITOCHONDRIAL"/>
    <property type="match status" value="1"/>
</dbReference>
<evidence type="ECO:0000256" key="1">
    <source>
        <dbReference type="ARBA" id="ARBA00004651"/>
    </source>
</evidence>
<dbReference type="GO" id="GO:0016887">
    <property type="term" value="F:ATP hydrolysis activity"/>
    <property type="evidence" value="ECO:0007669"/>
    <property type="project" value="InterPro"/>
</dbReference>